<dbReference type="Gene3D" id="1.10.287.1040">
    <property type="entry name" value="Exonuclease VII, small subunit"/>
    <property type="match status" value="1"/>
</dbReference>
<reference evidence="8" key="1">
    <citation type="submission" date="2022-06" db="EMBL/GenBank/DDBJ databases">
        <title>Akkermansia biwalacus sp. nov., an anaerobic mucin-degrading bacterium isolated from human intestine.</title>
        <authorList>
            <person name="Kobayashi Y."/>
            <person name="Inoue S."/>
            <person name="Kawahara T."/>
            <person name="Kohda N."/>
        </authorList>
    </citation>
    <scope>NUCLEOTIDE SEQUENCE</scope>
    <source>
        <strain evidence="8">WON2089</strain>
    </source>
</reference>
<dbReference type="Pfam" id="PF02609">
    <property type="entry name" value="Exonuc_VII_S"/>
    <property type="match status" value="1"/>
</dbReference>
<dbReference type="PIRSF" id="PIRSF006488">
    <property type="entry name" value="Exonuc_VII_S"/>
    <property type="match status" value="1"/>
</dbReference>
<dbReference type="PANTHER" id="PTHR34137:SF1">
    <property type="entry name" value="EXODEOXYRIBONUCLEASE 7 SMALL SUBUNIT"/>
    <property type="match status" value="1"/>
</dbReference>
<feature type="region of interest" description="Disordered" evidence="7">
    <location>
        <begin position="63"/>
        <end position="89"/>
    </location>
</feature>
<evidence type="ECO:0000256" key="1">
    <source>
        <dbReference type="ARBA" id="ARBA00009998"/>
    </source>
</evidence>
<dbReference type="SUPFAM" id="SSF116842">
    <property type="entry name" value="XseB-like"/>
    <property type="match status" value="1"/>
</dbReference>
<dbReference type="EMBL" id="AP025943">
    <property type="protein sequence ID" value="BDL42996.1"/>
    <property type="molecule type" value="Genomic_DNA"/>
</dbReference>
<name>A0ABM7ZEA8_9BACT</name>
<evidence type="ECO:0000313" key="8">
    <source>
        <dbReference type="EMBL" id="BDL42996.1"/>
    </source>
</evidence>
<keyword evidence="4 6" id="KW-0378">Hydrolase</keyword>
<evidence type="ECO:0000313" key="9">
    <source>
        <dbReference type="Proteomes" id="UP001062263"/>
    </source>
</evidence>
<organism evidence="8 9">
    <name type="scientific">Akkermansia biwaensis</name>
    <dbReference type="NCBI Taxonomy" id="2946555"/>
    <lineage>
        <taxon>Bacteria</taxon>
        <taxon>Pseudomonadati</taxon>
        <taxon>Verrucomicrobiota</taxon>
        <taxon>Verrucomicrobiia</taxon>
        <taxon>Verrucomicrobiales</taxon>
        <taxon>Akkermansiaceae</taxon>
        <taxon>Akkermansia</taxon>
    </lineage>
</organism>
<comment type="subcellular location">
    <subcellularLocation>
        <location evidence="6">Cytoplasm</location>
    </subcellularLocation>
</comment>
<evidence type="ECO:0000256" key="7">
    <source>
        <dbReference type="SAM" id="MobiDB-lite"/>
    </source>
</evidence>
<protein>
    <recommendedName>
        <fullName evidence="6">Exodeoxyribonuclease 7 small subunit</fullName>
        <ecNumber evidence="6">3.1.11.6</ecNumber>
    </recommendedName>
    <alternativeName>
        <fullName evidence="6">Exodeoxyribonuclease VII small subunit</fullName>
        <shortName evidence="6">Exonuclease VII small subunit</shortName>
    </alternativeName>
</protein>
<evidence type="ECO:0000256" key="4">
    <source>
        <dbReference type="ARBA" id="ARBA00022801"/>
    </source>
</evidence>
<keyword evidence="2 6" id="KW-0963">Cytoplasm</keyword>
<dbReference type="InterPro" id="IPR037004">
    <property type="entry name" value="Exonuc_VII_ssu_sf"/>
</dbReference>
<keyword evidence="3 6" id="KW-0540">Nuclease</keyword>
<comment type="subunit">
    <text evidence="6">Heterooligomer composed of large and small subunits.</text>
</comment>
<proteinExistence type="inferred from homology"/>
<dbReference type="NCBIfam" id="TIGR01280">
    <property type="entry name" value="xseB"/>
    <property type="match status" value="1"/>
</dbReference>
<feature type="compositionally biased region" description="Acidic residues" evidence="7">
    <location>
        <begin position="69"/>
        <end position="83"/>
    </location>
</feature>
<comment type="catalytic activity">
    <reaction evidence="6">
        <text>Exonucleolytic cleavage in either 5'- to 3'- or 3'- to 5'-direction to yield nucleoside 5'-phosphates.</text>
        <dbReference type="EC" id="3.1.11.6"/>
    </reaction>
</comment>
<dbReference type="Proteomes" id="UP001062263">
    <property type="component" value="Chromosome"/>
</dbReference>
<dbReference type="HAMAP" id="MF_00337">
    <property type="entry name" value="Exonuc_7_S"/>
    <property type="match status" value="1"/>
</dbReference>
<keyword evidence="5 6" id="KW-0269">Exonuclease</keyword>
<gene>
    <name evidence="6" type="primary">xseB</name>
    <name evidence="8" type="ORF">Abiwalacus_05700</name>
</gene>
<evidence type="ECO:0000256" key="2">
    <source>
        <dbReference type="ARBA" id="ARBA00022490"/>
    </source>
</evidence>
<sequence length="89" mass="10030">MAKQRKNSPGFEESVARLEEIIRLTEAPVTELEDMIALVEEGNKLIRHCRGILHNAELRIQTLSNPETAQEEQDGAEPDDPDTNEFSLT</sequence>
<dbReference type="EC" id="3.1.11.6" evidence="6"/>
<comment type="function">
    <text evidence="6">Bidirectionally degrades single-stranded DNA into large acid-insoluble oligonucleotides, which are then degraded further into small acid-soluble oligonucleotides.</text>
</comment>
<comment type="similarity">
    <text evidence="1 6">Belongs to the XseB family.</text>
</comment>
<evidence type="ECO:0000256" key="3">
    <source>
        <dbReference type="ARBA" id="ARBA00022722"/>
    </source>
</evidence>
<dbReference type="RefSeq" id="WP_067570868.1">
    <property type="nucleotide sequence ID" value="NZ_AP025943.1"/>
</dbReference>
<evidence type="ECO:0000256" key="5">
    <source>
        <dbReference type="ARBA" id="ARBA00022839"/>
    </source>
</evidence>
<evidence type="ECO:0000256" key="6">
    <source>
        <dbReference type="HAMAP-Rule" id="MF_00337"/>
    </source>
</evidence>
<dbReference type="InterPro" id="IPR003761">
    <property type="entry name" value="Exonuc_VII_S"/>
</dbReference>
<accession>A0ABM7ZEA8</accession>
<keyword evidence="9" id="KW-1185">Reference proteome</keyword>
<dbReference type="PANTHER" id="PTHR34137">
    <property type="entry name" value="EXODEOXYRIBONUCLEASE 7 SMALL SUBUNIT"/>
    <property type="match status" value="1"/>
</dbReference>